<feature type="transmembrane region" description="Helical" evidence="1">
    <location>
        <begin position="50"/>
        <end position="82"/>
    </location>
</feature>
<sequence length="115" mass="12799">MIIIASVVLLLVGAMLAILAAALLSAGDPYGRISYYFGIPDEYNFTAYTFRFVAFFPLMLSAAMATTFFGVWAMLIIPLGYYPSLMMVRQHNKQVAAMWEFISVNAFVETHSPLV</sequence>
<dbReference type="Proteomes" id="UP000011760">
    <property type="component" value="Chromosome"/>
</dbReference>
<keyword evidence="1" id="KW-1133">Transmembrane helix</keyword>
<dbReference type="PATRIC" id="fig|1121353.3.peg.1100"/>
<dbReference type="AlphaFoldDB" id="M1TQ90"/>
<keyword evidence="1" id="KW-0472">Membrane</keyword>
<evidence type="ECO:0000256" key="1">
    <source>
        <dbReference type="SAM" id="Phobius"/>
    </source>
</evidence>
<dbReference type="eggNOG" id="ENOG5031X1I">
    <property type="taxonomic scope" value="Bacteria"/>
</dbReference>
<reference evidence="2 3" key="1">
    <citation type="submission" date="2013-02" db="EMBL/GenBank/DDBJ databases">
        <title>The complete genome sequence of Corynebacterium callunae DSM 20147.</title>
        <authorList>
            <person name="Ruckert C."/>
            <person name="Albersmeier A."/>
            <person name="Kalinowski J."/>
        </authorList>
    </citation>
    <scope>NUCLEOTIDE SEQUENCE [LARGE SCALE GENOMIC DNA]</scope>
    <source>
        <strain evidence="2 3">DSM 20147</strain>
    </source>
</reference>
<dbReference type="OrthoDB" id="4410852at2"/>
<dbReference type="HOGENOM" id="CLU_144667_0_0_11"/>
<dbReference type="KEGG" id="ccn:H924_05375"/>
<proteinExistence type="predicted"/>
<name>M1TQ90_9CORY</name>
<gene>
    <name evidence="2" type="ORF">H924_05375</name>
</gene>
<keyword evidence="3" id="KW-1185">Reference proteome</keyword>
<organism evidence="2 3">
    <name type="scientific">Corynebacterium callunae DSM 20147</name>
    <dbReference type="NCBI Taxonomy" id="1121353"/>
    <lineage>
        <taxon>Bacteria</taxon>
        <taxon>Bacillati</taxon>
        <taxon>Actinomycetota</taxon>
        <taxon>Actinomycetes</taxon>
        <taxon>Mycobacteriales</taxon>
        <taxon>Corynebacteriaceae</taxon>
        <taxon>Corynebacterium</taxon>
    </lineage>
</organism>
<evidence type="ECO:0000313" key="2">
    <source>
        <dbReference type="EMBL" id="AGG66521.1"/>
    </source>
</evidence>
<keyword evidence="1" id="KW-0812">Transmembrane</keyword>
<dbReference type="RefSeq" id="WP_015650954.1">
    <property type="nucleotide sequence ID" value="NC_020506.1"/>
</dbReference>
<dbReference type="EMBL" id="CP004354">
    <property type="protein sequence ID" value="AGG66521.1"/>
    <property type="molecule type" value="Genomic_DNA"/>
</dbReference>
<evidence type="ECO:0000313" key="3">
    <source>
        <dbReference type="Proteomes" id="UP000011760"/>
    </source>
</evidence>
<accession>M1TQ90</accession>
<protein>
    <submittedName>
        <fullName evidence="2">Uncharacterized protein</fullName>
    </submittedName>
</protein>